<dbReference type="NCBIfam" id="TIGR00350">
    <property type="entry name" value="lytR_cpsA_psr"/>
    <property type="match status" value="1"/>
</dbReference>
<dbReference type="RefSeq" id="WP_210656555.1">
    <property type="nucleotide sequence ID" value="NZ_JAGKSP010000002.1"/>
</dbReference>
<dbReference type="Pfam" id="PF03816">
    <property type="entry name" value="LytR_cpsA_psr"/>
    <property type="match status" value="1"/>
</dbReference>
<feature type="domain" description="Cell envelope-related transcriptional attenuator" evidence="3">
    <location>
        <begin position="89"/>
        <end position="231"/>
    </location>
</feature>
<name>A0ABS5C8Y4_9BACL</name>
<comment type="similarity">
    <text evidence="1">Belongs to the LytR/CpsA/Psr (LCP) family.</text>
</comment>
<dbReference type="PANTHER" id="PTHR33392:SF6">
    <property type="entry name" value="POLYISOPRENYL-TEICHOIC ACID--PEPTIDOGLYCAN TEICHOIC ACID TRANSFERASE TAGU"/>
    <property type="match status" value="1"/>
</dbReference>
<comment type="caution">
    <text evidence="4">The sequence shown here is derived from an EMBL/GenBank/DDBJ whole genome shotgun (WGS) entry which is preliminary data.</text>
</comment>
<dbReference type="InterPro" id="IPR050922">
    <property type="entry name" value="LytR/CpsA/Psr_CW_biosynth"/>
</dbReference>
<keyword evidence="2" id="KW-1133">Transmembrane helix</keyword>
<feature type="transmembrane region" description="Helical" evidence="2">
    <location>
        <begin position="7"/>
        <end position="29"/>
    </location>
</feature>
<organism evidence="4 5">
    <name type="scientific">Paenibacillus lignilyticus</name>
    <dbReference type="NCBI Taxonomy" id="1172615"/>
    <lineage>
        <taxon>Bacteria</taxon>
        <taxon>Bacillati</taxon>
        <taxon>Bacillota</taxon>
        <taxon>Bacilli</taxon>
        <taxon>Bacillales</taxon>
        <taxon>Paenibacillaceae</taxon>
        <taxon>Paenibacillus</taxon>
    </lineage>
</organism>
<dbReference type="EMBL" id="JAGKSP010000002">
    <property type="protein sequence ID" value="MBP3962388.1"/>
    <property type="molecule type" value="Genomic_DNA"/>
</dbReference>
<dbReference type="Proteomes" id="UP000673394">
    <property type="component" value="Unassembled WGS sequence"/>
</dbReference>
<proteinExistence type="inferred from homology"/>
<evidence type="ECO:0000313" key="5">
    <source>
        <dbReference type="Proteomes" id="UP000673394"/>
    </source>
</evidence>
<keyword evidence="2" id="KW-0472">Membrane</keyword>
<keyword evidence="2" id="KW-0812">Transmembrane</keyword>
<protein>
    <submittedName>
        <fullName evidence="4">LCP family protein</fullName>
    </submittedName>
</protein>
<reference evidence="4 5" key="1">
    <citation type="submission" date="2021-04" db="EMBL/GenBank/DDBJ databases">
        <title>Paenibacillus sp. DLE-14 whole genome sequence.</title>
        <authorList>
            <person name="Ham Y.J."/>
        </authorList>
    </citation>
    <scope>NUCLEOTIDE SEQUENCE [LARGE SCALE GENOMIC DNA]</scope>
    <source>
        <strain evidence="4 5">DLE-14</strain>
    </source>
</reference>
<dbReference type="PANTHER" id="PTHR33392">
    <property type="entry name" value="POLYISOPRENYL-TEICHOIC ACID--PEPTIDOGLYCAN TEICHOIC ACID TRANSFERASE TAGU"/>
    <property type="match status" value="1"/>
</dbReference>
<evidence type="ECO:0000256" key="1">
    <source>
        <dbReference type="ARBA" id="ARBA00006068"/>
    </source>
</evidence>
<sequence>MKLKRFLVWASAGAAVILVIAGGVAWYLYHSVEQAAAKMYEDVKTTKTVYVSKDVELKKAPPEPVQMKNLAPFSVLVLGVDERENDRGRSDTMIVLAVNPAKQSILMFNIPRDTRTDIIGHGTVDKINHAYAFGGLEMSIQTVEHFLDYPIDYYAKVNMEGFARLIDLIGGVEVDNPFAFDYEGRLFEEGHLMLNGSDALKYSRMRYEDPRGDFGRNSRQREILQEVMNNAMNISNVARLHSLLGELGNSVKTNVTFDEMKKFVTDYRPKINKIDTVEIKGYGKTINKVWYYLVDDSERDRIHNIIKEQLQQQVPSNAQ</sequence>
<evidence type="ECO:0000256" key="2">
    <source>
        <dbReference type="SAM" id="Phobius"/>
    </source>
</evidence>
<evidence type="ECO:0000259" key="3">
    <source>
        <dbReference type="Pfam" id="PF03816"/>
    </source>
</evidence>
<keyword evidence="5" id="KW-1185">Reference proteome</keyword>
<gene>
    <name evidence="4" type="ORF">I8J30_06685</name>
</gene>
<dbReference type="Gene3D" id="3.40.630.190">
    <property type="entry name" value="LCP protein"/>
    <property type="match status" value="1"/>
</dbReference>
<evidence type="ECO:0000313" key="4">
    <source>
        <dbReference type="EMBL" id="MBP3962388.1"/>
    </source>
</evidence>
<dbReference type="InterPro" id="IPR004474">
    <property type="entry name" value="LytR_CpsA_psr"/>
</dbReference>
<accession>A0ABS5C8Y4</accession>